<sequence>MQLKQLSILISGMLFGGSLLLPGTGTRFAAKAENLPEFYDSGSFVGQPTVSVEVTDETSLAALSGEELPSSVILTVDETLSVLGENDASLGTLSEIYTADVAEKMLLVVRPETSEALTAFAAYEKENSIEEFAVLSDDVILLNKAMTECPEAYLFLETGKMYTLEEYQAALQRANLVGAQVIVLNGETCEAEYVRYLQARFKSVWVHTDGSETAVADAVGYGAYGIIAPQAAPVYAVYEKIASAAEAYTGTGNLSILARSPFIAAHRGDTATYSENTVGAVTDAAKTGSTHVEIDIRLTADNQIVLLHDDSIQYALRNPDGSAASGFVSKMTLQQLKSYAMSDGVSTIATLDEIFEAVNTEETKDLILIIEIKGTEPALVSEFAKKVNEYGMADRIAVISFSSAQLREVQSLLPELSCSYLQYTSDGETAVSQSHAYHAGIDMQFDGTSGIRGFYGDGSSAANSYNAAFRAFADRGYALWLWTYNIDTMNEALRNGVTGITTDDSHYTKDTAKRLIVEKEYEVTERPVELSDFTVQAETYAGTITEIPATVVYLRRGEKDATAVLVGKTNYGVALVSESVTFRLKEEPEPRKGCGSAAASCALAAVA</sequence>
<name>A0A9D1MFS0_9FIRM</name>
<dbReference type="SUPFAM" id="SSF51695">
    <property type="entry name" value="PLC-like phosphodiesterases"/>
    <property type="match status" value="1"/>
</dbReference>
<evidence type="ECO:0000313" key="2">
    <source>
        <dbReference type="EMBL" id="HIU59590.1"/>
    </source>
</evidence>
<organism evidence="2 3">
    <name type="scientific">Candidatus Scatosoma pullistercoris</name>
    <dbReference type="NCBI Taxonomy" id="2840934"/>
    <lineage>
        <taxon>Bacteria</taxon>
        <taxon>Bacillati</taxon>
        <taxon>Bacillota</taxon>
        <taxon>Clostridia</taxon>
        <taxon>Candidatus Scatosoma</taxon>
    </lineage>
</organism>
<dbReference type="PROSITE" id="PS51704">
    <property type="entry name" value="GP_PDE"/>
    <property type="match status" value="1"/>
</dbReference>
<evidence type="ECO:0000313" key="3">
    <source>
        <dbReference type="Proteomes" id="UP000824081"/>
    </source>
</evidence>
<feature type="non-terminal residue" evidence="2">
    <location>
        <position position="607"/>
    </location>
</feature>
<dbReference type="Proteomes" id="UP000824081">
    <property type="component" value="Unassembled WGS sequence"/>
</dbReference>
<dbReference type="AlphaFoldDB" id="A0A9D1MFS0"/>
<comment type="caution">
    <text evidence="2">The sequence shown here is derived from an EMBL/GenBank/DDBJ whole genome shotgun (WGS) entry which is preliminary data.</text>
</comment>
<evidence type="ECO:0000259" key="1">
    <source>
        <dbReference type="PROSITE" id="PS51704"/>
    </source>
</evidence>
<protein>
    <recommendedName>
        <fullName evidence="1">GP-PDE domain-containing protein</fullName>
    </recommendedName>
</protein>
<dbReference type="GO" id="GO:0008081">
    <property type="term" value="F:phosphoric diester hydrolase activity"/>
    <property type="evidence" value="ECO:0007669"/>
    <property type="project" value="InterPro"/>
</dbReference>
<accession>A0A9D1MFS0</accession>
<dbReference type="PANTHER" id="PTHR46211">
    <property type="entry name" value="GLYCEROPHOSPHORYL DIESTER PHOSPHODIESTERASE"/>
    <property type="match status" value="1"/>
</dbReference>
<gene>
    <name evidence="2" type="ORF">IAC57_05740</name>
</gene>
<dbReference type="Pfam" id="PF03009">
    <property type="entry name" value="GDPD"/>
    <property type="match status" value="1"/>
</dbReference>
<proteinExistence type="predicted"/>
<dbReference type="Gene3D" id="3.20.20.190">
    <property type="entry name" value="Phosphatidylinositol (PI) phosphodiesterase"/>
    <property type="match status" value="1"/>
</dbReference>
<dbReference type="InterPro" id="IPR017946">
    <property type="entry name" value="PLC-like_Pdiesterase_TIM-brl"/>
</dbReference>
<dbReference type="PANTHER" id="PTHR46211:SF1">
    <property type="entry name" value="GLYCEROPHOSPHODIESTER PHOSPHODIESTERASE, CYTOPLASMIC"/>
    <property type="match status" value="1"/>
</dbReference>
<reference evidence="2" key="2">
    <citation type="journal article" date="2021" name="PeerJ">
        <title>Extensive microbial diversity within the chicken gut microbiome revealed by metagenomics and culture.</title>
        <authorList>
            <person name="Gilroy R."/>
            <person name="Ravi A."/>
            <person name="Getino M."/>
            <person name="Pursley I."/>
            <person name="Horton D.L."/>
            <person name="Alikhan N.F."/>
            <person name="Baker D."/>
            <person name="Gharbi K."/>
            <person name="Hall N."/>
            <person name="Watson M."/>
            <person name="Adriaenssens E.M."/>
            <person name="Foster-Nyarko E."/>
            <person name="Jarju S."/>
            <person name="Secka A."/>
            <person name="Antonio M."/>
            <person name="Oren A."/>
            <person name="Chaudhuri R.R."/>
            <person name="La Ragione R."/>
            <person name="Hildebrand F."/>
            <person name="Pallen M.J."/>
        </authorList>
    </citation>
    <scope>NUCLEOTIDE SEQUENCE</scope>
    <source>
        <strain evidence="2">11687</strain>
    </source>
</reference>
<dbReference type="GO" id="GO:0006629">
    <property type="term" value="P:lipid metabolic process"/>
    <property type="evidence" value="ECO:0007669"/>
    <property type="project" value="InterPro"/>
</dbReference>
<feature type="domain" description="GP-PDE" evidence="1">
    <location>
        <begin position="261"/>
        <end position="512"/>
    </location>
</feature>
<dbReference type="InterPro" id="IPR030395">
    <property type="entry name" value="GP_PDE_dom"/>
</dbReference>
<dbReference type="EMBL" id="DVMZ01000153">
    <property type="protein sequence ID" value="HIU59590.1"/>
    <property type="molecule type" value="Genomic_DNA"/>
</dbReference>
<reference evidence="2" key="1">
    <citation type="submission" date="2020-10" db="EMBL/GenBank/DDBJ databases">
        <authorList>
            <person name="Gilroy R."/>
        </authorList>
    </citation>
    <scope>NUCLEOTIDE SEQUENCE</scope>
    <source>
        <strain evidence="2">11687</strain>
    </source>
</reference>